<name>A0A7M2GIH4_SPHSA</name>
<sequence>MSIAMTAACHTNGAEFDVATDATIFDAVRRNAWFVFNLSGGKDSTATSHAAMAWLDHHGHPRTRRIAVHADLGKAEWRSTPSFVEGVAQQLGLPLLILRRRAGDMVDRWGQRFTSGKNRYEALSTYNLIGPWSSASLRFCTSELKIQVIGPDLARRYKGETIVSVIGLRREESPSRRFTPVSRAEERFAKAGNAAGTRMLSWHPGVDWSSDDILAYHARHDLALHEAYCRYRSTRLSCAFCVLGSAHDLQAATQATDNLDLYRHLVSMEADSTFSFQPQRWLADVAPHLLPLSLAADVAHAKRDAIERRRIERAMPADLRFVKGWPPRLPTLQEAGMIATARAPILARHGLDDRYPDAWSVQRRFAELLANKRIRAA</sequence>
<feature type="domain" description="Phosphoadenosine phosphosulphate reductase" evidence="1">
    <location>
        <begin position="35"/>
        <end position="228"/>
    </location>
</feature>
<accession>A0A7M2GIH4</accession>
<dbReference type="InterPro" id="IPR002500">
    <property type="entry name" value="PAPS_reduct_dom"/>
</dbReference>
<protein>
    <submittedName>
        <fullName evidence="2">Phosphoadenosine phosphosulfate reductase family protein</fullName>
    </submittedName>
</protein>
<dbReference type="InterPro" id="IPR014729">
    <property type="entry name" value="Rossmann-like_a/b/a_fold"/>
</dbReference>
<proteinExistence type="predicted"/>
<evidence type="ECO:0000313" key="2">
    <source>
        <dbReference type="EMBL" id="QOT72308.1"/>
    </source>
</evidence>
<evidence type="ECO:0000259" key="1">
    <source>
        <dbReference type="Pfam" id="PF01507"/>
    </source>
</evidence>
<dbReference type="GO" id="GO:0003824">
    <property type="term" value="F:catalytic activity"/>
    <property type="evidence" value="ECO:0007669"/>
    <property type="project" value="InterPro"/>
</dbReference>
<organism evidence="2 3">
    <name type="scientific">Sphingobium fuliginis (strain ATCC 27551)</name>
    <dbReference type="NCBI Taxonomy" id="336203"/>
    <lineage>
        <taxon>Bacteria</taxon>
        <taxon>Pseudomonadati</taxon>
        <taxon>Pseudomonadota</taxon>
        <taxon>Alphaproteobacteria</taxon>
        <taxon>Sphingomonadales</taxon>
        <taxon>Sphingomonadaceae</taxon>
        <taxon>Sphingobium</taxon>
    </lineage>
</organism>
<dbReference type="SUPFAM" id="SSF52402">
    <property type="entry name" value="Adenine nucleotide alpha hydrolases-like"/>
    <property type="match status" value="1"/>
</dbReference>
<dbReference type="KEGG" id="sbar:H5V43_03955"/>
<gene>
    <name evidence="2" type="ORF">H5V43_03955</name>
</gene>
<dbReference type="RefSeq" id="WP_025546428.1">
    <property type="nucleotide sequence ID" value="NZ_BATN01000001.1"/>
</dbReference>
<dbReference type="EMBL" id="CP060035">
    <property type="protein sequence ID" value="QOT72308.1"/>
    <property type="molecule type" value="Genomic_DNA"/>
</dbReference>
<dbReference type="AlphaFoldDB" id="A0A7M2GIH4"/>
<dbReference type="Pfam" id="PF01507">
    <property type="entry name" value="PAPS_reduct"/>
    <property type="match status" value="1"/>
</dbReference>
<dbReference type="Gene3D" id="3.40.50.620">
    <property type="entry name" value="HUPs"/>
    <property type="match status" value="1"/>
</dbReference>
<dbReference type="Proteomes" id="UP000593663">
    <property type="component" value="Chromosome 1"/>
</dbReference>
<evidence type="ECO:0000313" key="3">
    <source>
        <dbReference type="Proteomes" id="UP000593663"/>
    </source>
</evidence>
<reference evidence="3" key="1">
    <citation type="submission" date="2020-08" db="EMBL/GenBank/DDBJ databases">
        <title>Complete genome sequence of Sphingobium barthaii strain KK22, a high-molecular-weight polycyclic aromatic hydrocarbon-degrading soil bacterium.</title>
        <authorList>
            <person name="Mori J.F."/>
            <person name="Kanaly R.A."/>
        </authorList>
    </citation>
    <scope>NUCLEOTIDE SEQUENCE [LARGE SCALE GENOMIC DNA]</scope>
    <source>
        <strain evidence="3">KK22</strain>
    </source>
</reference>